<dbReference type="AlphaFoldDB" id="A0A4V3RRI2"/>
<dbReference type="RefSeq" id="WP_136012095.1">
    <property type="nucleotide sequence ID" value="NZ_SRYE01000001.1"/>
</dbReference>
<dbReference type="OrthoDB" id="3186493at2"/>
<comment type="caution">
    <text evidence="1">The sequence shown here is derived from an EMBL/GenBank/DDBJ whole genome shotgun (WGS) entry which is preliminary data.</text>
</comment>
<dbReference type="Proteomes" id="UP000310263">
    <property type="component" value="Unassembled WGS sequence"/>
</dbReference>
<keyword evidence="2" id="KW-1185">Reference proteome</keyword>
<reference evidence="1 2" key="1">
    <citation type="submission" date="2019-04" db="EMBL/GenBank/DDBJ databases">
        <title>Microbes associate with the intestines of laboratory mice.</title>
        <authorList>
            <person name="Navarre W."/>
            <person name="Wong E."/>
            <person name="Huang K."/>
            <person name="Tropini C."/>
            <person name="Ng K."/>
            <person name="Yu B."/>
        </authorList>
    </citation>
    <scope>NUCLEOTIDE SEQUENCE [LARGE SCALE GENOMIC DNA]</scope>
    <source>
        <strain evidence="1 2">NM07_P-09</strain>
    </source>
</reference>
<gene>
    <name evidence="1" type="ORF">E5334_02950</name>
</gene>
<organism evidence="1 2">
    <name type="scientific">Muricaecibacterium torontonense</name>
    <dbReference type="NCBI Taxonomy" id="3032871"/>
    <lineage>
        <taxon>Bacteria</taxon>
        <taxon>Bacillati</taxon>
        <taxon>Actinomycetota</taxon>
        <taxon>Coriobacteriia</taxon>
        <taxon>Coriobacteriales</taxon>
        <taxon>Atopobiaceae</taxon>
        <taxon>Muricaecibacterium</taxon>
    </lineage>
</organism>
<accession>A0A4V3RRI2</accession>
<evidence type="ECO:0000313" key="1">
    <source>
        <dbReference type="EMBL" id="TGY63470.1"/>
    </source>
</evidence>
<sequence>MLQRDYLSKLIESFTKQMEVYLKDAVILRKTESIGEVEEALGELLELDPDMLLSLSPDSLVTMIALGGNGDALGDSVAYVLARLGDAEAQRGDKETAALRRQQARAVALGFGFNNQIVPEQFKDLDKEIQDARAQGRFI</sequence>
<dbReference type="EMBL" id="SRYE01000001">
    <property type="protein sequence ID" value="TGY63470.1"/>
    <property type="molecule type" value="Genomic_DNA"/>
</dbReference>
<evidence type="ECO:0000313" key="2">
    <source>
        <dbReference type="Proteomes" id="UP000310263"/>
    </source>
</evidence>
<proteinExistence type="predicted"/>
<name>A0A4V3RRI2_9ACTN</name>
<protein>
    <submittedName>
        <fullName evidence="1">Uncharacterized protein</fullName>
    </submittedName>
</protein>